<evidence type="ECO:0000256" key="1">
    <source>
        <dbReference type="ARBA" id="ARBA00022485"/>
    </source>
</evidence>
<dbReference type="GO" id="GO:0051539">
    <property type="term" value="F:4 iron, 4 sulfur cluster binding"/>
    <property type="evidence" value="ECO:0007669"/>
    <property type="project" value="UniProtKB-KW"/>
</dbReference>
<keyword evidence="4" id="KW-0411">Iron-sulfur</keyword>
<dbReference type="Pfam" id="PF00989">
    <property type="entry name" value="PAS"/>
    <property type="match status" value="1"/>
</dbReference>
<dbReference type="InterPro" id="IPR035965">
    <property type="entry name" value="PAS-like_dom_sf"/>
</dbReference>
<feature type="domain" description="4Fe-4S ferredoxin-type" evidence="6">
    <location>
        <begin position="3"/>
        <end position="31"/>
    </location>
</feature>
<protein>
    <submittedName>
        <fullName evidence="8">Iron only hydrogenase large subunit, C-terminal domain</fullName>
    </submittedName>
</protein>
<dbReference type="CDD" id="cd00130">
    <property type="entry name" value="PAS"/>
    <property type="match status" value="1"/>
</dbReference>
<dbReference type="STRING" id="118967.SAMN02745191_0973"/>
<dbReference type="Proteomes" id="UP000243297">
    <property type="component" value="Unassembled WGS sequence"/>
</dbReference>
<dbReference type="OrthoDB" id="1091152at2"/>
<dbReference type="SUPFAM" id="SSF54862">
    <property type="entry name" value="4Fe-4S ferredoxins"/>
    <property type="match status" value="1"/>
</dbReference>
<sequence length="556" mass="63365">MTQYIRLQEGNCRNCLRCVRICPTKAMTYIDHQPKIIEDECILCGKCYSVCPHSAKKVNSDFQSVKKWLEQKEKVVLSVAPSFVAIWPKFKQLEKVLLEKGFYLVEETAIGAKIVSESYSQLLVEGKMKNIISTCCPAVVSLVEKEYGDLVDQLAPIVSPMIAHGIHIKERYPDAKVVFLSPCIAKQKEKNDERFNQAIDATISMADCLEFIGNIEQDDTEWEDFEGSIARLYPTPGGILKTLPREINYKKVNVEGVERIKQVLNSIRNDMLEGYFFEMSACHESCMGGPLLTHCEHNEWLGQSVIRNSVDENKKINAKDHMNTYRVQWENENIQRNHHTDEEIQDMLYMMGKTNIDKELNCGACGYETCRDKAIAVLDGKADPKICLPNALEHAESISSLIIENTPNGIIVLDENRNILEINPSAKLMLDLENVNVVGLPLYSVLPDNELIELVNTVRRVQYHRAAYPQYHRTFDHAIMKLEEGDYVVLILMDLTVEETKEKVMKQIRQQTVEITQQVIDDQMRTVQEIASLLGETTAKSKVALTRLKKAMDEDE</sequence>
<dbReference type="PROSITE" id="PS51379">
    <property type="entry name" value="4FE4S_FER_2"/>
    <property type="match status" value="2"/>
</dbReference>
<reference evidence="9" key="1">
    <citation type="submission" date="2017-02" db="EMBL/GenBank/DDBJ databases">
        <authorList>
            <person name="Varghese N."/>
            <person name="Submissions S."/>
        </authorList>
    </citation>
    <scope>NUCLEOTIDE SEQUENCE [LARGE SCALE GENOMIC DNA]</scope>
    <source>
        <strain evidence="9">ATCC 25662</strain>
    </source>
</reference>
<dbReference type="PANTHER" id="PTHR11615">
    <property type="entry name" value="NITRATE, FORMATE, IRON DEHYDROGENASE"/>
    <property type="match status" value="1"/>
</dbReference>
<dbReference type="InterPro" id="IPR050340">
    <property type="entry name" value="Cytosolic_Fe-S_CAF"/>
</dbReference>
<dbReference type="SMART" id="SM00091">
    <property type="entry name" value="PAS"/>
    <property type="match status" value="1"/>
</dbReference>
<keyword evidence="3" id="KW-0408">Iron</keyword>
<dbReference type="InterPro" id="IPR013767">
    <property type="entry name" value="PAS_fold"/>
</dbReference>
<keyword evidence="9" id="KW-1185">Reference proteome</keyword>
<dbReference type="InterPro" id="IPR017900">
    <property type="entry name" value="4Fe4S_Fe_S_CS"/>
</dbReference>
<dbReference type="RefSeq" id="WP_078711397.1">
    <property type="nucleotide sequence ID" value="NZ_FUWY01000002.1"/>
</dbReference>
<feature type="domain" description="PAS" evidence="5">
    <location>
        <begin position="395"/>
        <end position="465"/>
    </location>
</feature>
<dbReference type="AlphaFoldDB" id="A0A1T4LMR3"/>
<dbReference type="SUPFAM" id="SSF55785">
    <property type="entry name" value="PYP-like sensor domain (PAS domain)"/>
    <property type="match status" value="1"/>
</dbReference>
<organism evidence="8 9">
    <name type="scientific">Anaerorhabdus furcosa</name>
    <dbReference type="NCBI Taxonomy" id="118967"/>
    <lineage>
        <taxon>Bacteria</taxon>
        <taxon>Bacillati</taxon>
        <taxon>Bacillota</taxon>
        <taxon>Erysipelotrichia</taxon>
        <taxon>Erysipelotrichales</taxon>
        <taxon>Erysipelotrichaceae</taxon>
        <taxon>Anaerorhabdus</taxon>
    </lineage>
</organism>
<dbReference type="PROSITE" id="PS00198">
    <property type="entry name" value="4FE4S_FER_1"/>
    <property type="match status" value="1"/>
</dbReference>
<dbReference type="PROSITE" id="PS50112">
    <property type="entry name" value="PAS"/>
    <property type="match status" value="1"/>
</dbReference>
<dbReference type="Gene3D" id="3.40.950.10">
    <property type="entry name" value="Fe-only Hydrogenase (Larger Subunit), Chain L, domain 3"/>
    <property type="match status" value="1"/>
</dbReference>
<dbReference type="InterPro" id="IPR000014">
    <property type="entry name" value="PAS"/>
</dbReference>
<gene>
    <name evidence="8" type="ORF">SAMN02745191_0973</name>
</gene>
<dbReference type="EMBL" id="FUWY01000002">
    <property type="protein sequence ID" value="SJZ56040.1"/>
    <property type="molecule type" value="Genomic_DNA"/>
</dbReference>
<name>A0A1T4LMR3_9FIRM</name>
<feature type="domain" description="4Fe-4S" evidence="7">
    <location>
        <begin position="343"/>
        <end position="404"/>
    </location>
</feature>
<dbReference type="InterPro" id="IPR004108">
    <property type="entry name" value="Fe_hydrogenase_lsu_C"/>
</dbReference>
<dbReference type="Pfam" id="PF04060">
    <property type="entry name" value="FeS"/>
    <property type="match status" value="1"/>
</dbReference>
<dbReference type="InterPro" id="IPR017896">
    <property type="entry name" value="4Fe4S_Fe-S-bd"/>
</dbReference>
<dbReference type="Gene3D" id="1.10.15.40">
    <property type="entry name" value="Electron transport complex subunit B, putative Fe-S cluster"/>
    <property type="match status" value="1"/>
</dbReference>
<dbReference type="Gene3D" id="3.30.450.20">
    <property type="entry name" value="PAS domain"/>
    <property type="match status" value="1"/>
</dbReference>
<dbReference type="Pfam" id="PF02906">
    <property type="entry name" value="Fe_hyd_lg_C"/>
    <property type="match status" value="1"/>
</dbReference>
<evidence type="ECO:0000259" key="5">
    <source>
        <dbReference type="PROSITE" id="PS50112"/>
    </source>
</evidence>
<dbReference type="Gene3D" id="3.30.70.20">
    <property type="match status" value="1"/>
</dbReference>
<evidence type="ECO:0000313" key="9">
    <source>
        <dbReference type="Proteomes" id="UP000243297"/>
    </source>
</evidence>
<dbReference type="InterPro" id="IPR009016">
    <property type="entry name" value="Fe_hydrogenase"/>
</dbReference>
<dbReference type="SUPFAM" id="SSF53920">
    <property type="entry name" value="Fe-only hydrogenase"/>
    <property type="match status" value="1"/>
</dbReference>
<keyword evidence="2" id="KW-0479">Metal-binding</keyword>
<evidence type="ECO:0000259" key="7">
    <source>
        <dbReference type="PROSITE" id="PS51656"/>
    </source>
</evidence>
<proteinExistence type="predicted"/>
<dbReference type="GO" id="GO:0046872">
    <property type="term" value="F:metal ion binding"/>
    <property type="evidence" value="ECO:0007669"/>
    <property type="project" value="UniProtKB-KW"/>
</dbReference>
<accession>A0A1T4LMR3</accession>
<dbReference type="Pfam" id="PF13237">
    <property type="entry name" value="Fer4_10"/>
    <property type="match status" value="1"/>
</dbReference>
<dbReference type="GO" id="GO:0006355">
    <property type="term" value="P:regulation of DNA-templated transcription"/>
    <property type="evidence" value="ECO:0007669"/>
    <property type="project" value="InterPro"/>
</dbReference>
<dbReference type="InterPro" id="IPR007202">
    <property type="entry name" value="4Fe-4S_dom"/>
</dbReference>
<keyword evidence="1" id="KW-0004">4Fe-4S</keyword>
<evidence type="ECO:0000256" key="2">
    <source>
        <dbReference type="ARBA" id="ARBA00022723"/>
    </source>
</evidence>
<evidence type="ECO:0000259" key="6">
    <source>
        <dbReference type="PROSITE" id="PS51379"/>
    </source>
</evidence>
<dbReference type="PROSITE" id="PS51656">
    <property type="entry name" value="4FE4S"/>
    <property type="match status" value="1"/>
</dbReference>
<evidence type="ECO:0000313" key="8">
    <source>
        <dbReference type="EMBL" id="SJZ56040.1"/>
    </source>
</evidence>
<feature type="domain" description="4Fe-4S ferredoxin-type" evidence="6">
    <location>
        <begin position="32"/>
        <end position="61"/>
    </location>
</feature>
<evidence type="ECO:0000256" key="4">
    <source>
        <dbReference type="ARBA" id="ARBA00023014"/>
    </source>
</evidence>
<evidence type="ECO:0000256" key="3">
    <source>
        <dbReference type="ARBA" id="ARBA00023004"/>
    </source>
</evidence>